<gene>
    <name evidence="18" type="ORF">BXT84_06985</name>
</gene>
<evidence type="ECO:0000256" key="1">
    <source>
        <dbReference type="ARBA" id="ARBA00003121"/>
    </source>
</evidence>
<evidence type="ECO:0000256" key="9">
    <source>
        <dbReference type="ARBA" id="ARBA00022777"/>
    </source>
</evidence>
<proteinExistence type="inferred from homology"/>
<reference evidence="18 19" key="1">
    <citation type="journal article" date="2019" name="Sci. Rep.">
        <title>Sulfobacillus thermotolerans: new insights into resistance and metabolic capacities of acidophilic chemolithotrophs.</title>
        <authorList>
            <person name="Panyushkina A.E."/>
            <person name="Babenko V.V."/>
            <person name="Nikitina A.S."/>
            <person name="Selezneva O.V."/>
            <person name="Tsaplina I.A."/>
            <person name="Letarova M.A."/>
            <person name="Kostryukova E.S."/>
            <person name="Letarov A.V."/>
        </authorList>
    </citation>
    <scope>NUCLEOTIDE SEQUENCE [LARGE SCALE GENOMIC DNA]</scope>
    <source>
        <strain evidence="18 19">Kr1</strain>
    </source>
</reference>
<dbReference type="InterPro" id="IPR001048">
    <property type="entry name" value="Asp/Glu/Uridylate_kinase"/>
</dbReference>
<evidence type="ECO:0000313" key="19">
    <source>
        <dbReference type="Proteomes" id="UP000325292"/>
    </source>
</evidence>
<dbReference type="InterPro" id="IPR045865">
    <property type="entry name" value="ACT-like_dom_sf"/>
</dbReference>
<evidence type="ECO:0000256" key="11">
    <source>
        <dbReference type="ARBA" id="ARBA00022915"/>
    </source>
</evidence>
<evidence type="ECO:0000256" key="4">
    <source>
        <dbReference type="ARBA" id="ARBA00005139"/>
    </source>
</evidence>
<dbReference type="PANTHER" id="PTHR21499:SF3">
    <property type="entry name" value="ASPARTOKINASE"/>
    <property type="match status" value="1"/>
</dbReference>
<evidence type="ECO:0000256" key="13">
    <source>
        <dbReference type="ARBA" id="ARBA00047872"/>
    </source>
</evidence>
<keyword evidence="11" id="KW-0220">Diaminopimelate biosynthesis</keyword>
<comment type="pathway">
    <text evidence="3 15">Amino-acid biosynthesis; L-methionine biosynthesis via de novo pathway; L-homoserine from L-aspartate: step 1/3.</text>
</comment>
<comment type="similarity">
    <text evidence="5 14">Belongs to the aspartokinase family.</text>
</comment>
<dbReference type="InterPro" id="IPR018042">
    <property type="entry name" value="Aspartate_kinase_CS"/>
</dbReference>
<dbReference type="InterPro" id="IPR005260">
    <property type="entry name" value="Asp_kin_monofn"/>
</dbReference>
<feature type="domain" description="CASTOR ACT" evidence="17">
    <location>
        <begin position="339"/>
        <end position="400"/>
    </location>
</feature>
<dbReference type="Pfam" id="PF00696">
    <property type="entry name" value="AA_kinase"/>
    <property type="match status" value="1"/>
</dbReference>
<comment type="pathway">
    <text evidence="4 15">Amino-acid biosynthesis; L-threonine biosynthesis; L-threonine from L-aspartate: step 1/5.</text>
</comment>
<dbReference type="PANTHER" id="PTHR21499">
    <property type="entry name" value="ASPARTATE KINASE"/>
    <property type="match status" value="1"/>
</dbReference>
<sequence length="411" mass="43853">MSLVIQKFGGTSVRDAARRDIVAQWVQKAVREGHHVVVVVSAMGRLGDPYATDTLLSLLDNGTEGALDERDLLISCGEIISAVILAGHLRSVGLQSRAITGGDAGIVTDANFGDARIVEVKPQALESLVAQGIVPVVAGFQGRTPDGRVATLGRGGSDTTAVALGAALGAEVVDIFTDVDGIKTADPRIVPEARTISSLDYEEVFQLANLGAKVIHPRAVEIGRQFGVTIRVRSTFSESLGTIIASGQGILDAWGHRDPDHSVTGITQLDHLLQFRVTPPETMHKDWAFQLFMALGERGVSVDLINLFPDQVYFCVPPEKNAVTQEILETSGFGYEAFDDRAKVSIVGSAIQGLPGVVGRVMAAMAQSDIEILQSADSHSTITLLLHRSDMERAVSALHKQFHLAEEVPKG</sequence>
<evidence type="ECO:0000256" key="3">
    <source>
        <dbReference type="ARBA" id="ARBA00004986"/>
    </source>
</evidence>
<evidence type="ECO:0000313" key="18">
    <source>
        <dbReference type="EMBL" id="AUW93720.1"/>
    </source>
</evidence>
<dbReference type="SUPFAM" id="SSF55021">
    <property type="entry name" value="ACT-like"/>
    <property type="match status" value="2"/>
</dbReference>
<keyword evidence="12" id="KW-0457">Lysine biosynthesis</keyword>
<comment type="function">
    <text evidence="1">Catalyzes the phosphorylation of the beta-carboxyl group of aspartic acid with ATP to yield 4-phospho-L-aspartate, which is involved in the branched biosynthetic pathway leading to the biosynthesis of amino acids threonine, isoleucine and methionine.</text>
</comment>
<evidence type="ECO:0000256" key="10">
    <source>
        <dbReference type="ARBA" id="ARBA00022840"/>
    </source>
</evidence>
<comment type="pathway">
    <text evidence="2 15">Amino-acid biosynthesis; L-lysine biosynthesis via DAP pathway; (S)-tetrahydrodipicolinate from L-aspartate: step 1/4.</text>
</comment>
<dbReference type="RefSeq" id="WP_103375478.1">
    <property type="nucleotide sequence ID" value="NZ_CP133983.1"/>
</dbReference>
<dbReference type="InterPro" id="IPR001341">
    <property type="entry name" value="Asp_kinase"/>
</dbReference>
<dbReference type="Pfam" id="PF13840">
    <property type="entry name" value="ACT_7"/>
    <property type="match status" value="1"/>
</dbReference>
<comment type="catalytic activity">
    <reaction evidence="13 14">
        <text>L-aspartate + ATP = 4-phospho-L-aspartate + ADP</text>
        <dbReference type="Rhea" id="RHEA:23776"/>
        <dbReference type="ChEBI" id="CHEBI:29991"/>
        <dbReference type="ChEBI" id="CHEBI:30616"/>
        <dbReference type="ChEBI" id="CHEBI:57535"/>
        <dbReference type="ChEBI" id="CHEBI:456216"/>
        <dbReference type="EC" id="2.7.2.4"/>
    </reaction>
</comment>
<evidence type="ECO:0000256" key="8">
    <source>
        <dbReference type="ARBA" id="ARBA00022741"/>
    </source>
</evidence>
<feature type="domain" description="Aspartate/glutamate/uridylate kinase" evidence="16">
    <location>
        <begin position="3"/>
        <end position="233"/>
    </location>
</feature>
<dbReference type="NCBIfam" id="TIGR00657">
    <property type="entry name" value="asp_kinases"/>
    <property type="match status" value="1"/>
</dbReference>
<evidence type="ECO:0000256" key="7">
    <source>
        <dbReference type="ARBA" id="ARBA00022679"/>
    </source>
</evidence>
<accession>A0ABM6RQU7</accession>
<evidence type="ECO:0000259" key="16">
    <source>
        <dbReference type="Pfam" id="PF00696"/>
    </source>
</evidence>
<dbReference type="Gene3D" id="3.40.1160.10">
    <property type="entry name" value="Acetylglutamate kinase-like"/>
    <property type="match status" value="1"/>
</dbReference>
<keyword evidence="6 15" id="KW-0028">Amino-acid biosynthesis</keyword>
<evidence type="ECO:0000256" key="15">
    <source>
        <dbReference type="RuleBase" id="RU004249"/>
    </source>
</evidence>
<keyword evidence="8" id="KW-0547">Nucleotide-binding</keyword>
<dbReference type="InterPro" id="IPR027795">
    <property type="entry name" value="CASTOR_ACT_dom"/>
</dbReference>
<keyword evidence="9 14" id="KW-0418">Kinase</keyword>
<dbReference type="EMBL" id="CP019454">
    <property type="protein sequence ID" value="AUW93720.1"/>
    <property type="molecule type" value="Genomic_DNA"/>
</dbReference>
<dbReference type="Proteomes" id="UP000325292">
    <property type="component" value="Chromosome"/>
</dbReference>
<dbReference type="Gene3D" id="3.30.2130.10">
    <property type="entry name" value="VC0802-like"/>
    <property type="match status" value="1"/>
</dbReference>
<keyword evidence="7 14" id="KW-0808">Transferase</keyword>
<evidence type="ECO:0000256" key="5">
    <source>
        <dbReference type="ARBA" id="ARBA00010122"/>
    </source>
</evidence>
<evidence type="ECO:0000256" key="6">
    <source>
        <dbReference type="ARBA" id="ARBA00022605"/>
    </source>
</evidence>
<dbReference type="EC" id="2.7.2.4" evidence="14"/>
<evidence type="ECO:0000256" key="14">
    <source>
        <dbReference type="RuleBase" id="RU003448"/>
    </source>
</evidence>
<protein>
    <recommendedName>
        <fullName evidence="14">Aspartokinase</fullName>
        <ecNumber evidence="14">2.7.2.4</ecNumber>
    </recommendedName>
</protein>
<dbReference type="InterPro" id="IPR036393">
    <property type="entry name" value="AceGlu_kinase-like_sf"/>
</dbReference>
<dbReference type="PIRSF" id="PIRSF000726">
    <property type="entry name" value="Asp_kin"/>
    <property type="match status" value="1"/>
</dbReference>
<dbReference type="SUPFAM" id="SSF53633">
    <property type="entry name" value="Carbamate kinase-like"/>
    <property type="match status" value="1"/>
</dbReference>
<keyword evidence="19" id="KW-1185">Reference proteome</keyword>
<dbReference type="NCBIfam" id="NF006068">
    <property type="entry name" value="PRK08210.1"/>
    <property type="match status" value="1"/>
</dbReference>
<evidence type="ECO:0000256" key="2">
    <source>
        <dbReference type="ARBA" id="ARBA00004766"/>
    </source>
</evidence>
<keyword evidence="10" id="KW-0067">ATP-binding</keyword>
<organism evidence="18 19">
    <name type="scientific">Sulfobacillus thermotolerans</name>
    <dbReference type="NCBI Taxonomy" id="338644"/>
    <lineage>
        <taxon>Bacteria</taxon>
        <taxon>Bacillati</taxon>
        <taxon>Bacillota</taxon>
        <taxon>Clostridia</taxon>
        <taxon>Eubacteriales</taxon>
        <taxon>Clostridiales Family XVII. Incertae Sedis</taxon>
        <taxon>Sulfobacillus</taxon>
    </lineage>
</organism>
<dbReference type="GO" id="GO:0016301">
    <property type="term" value="F:kinase activity"/>
    <property type="evidence" value="ECO:0007669"/>
    <property type="project" value="UniProtKB-KW"/>
</dbReference>
<name>A0ABM6RQU7_9FIRM</name>
<dbReference type="PROSITE" id="PS00324">
    <property type="entry name" value="ASPARTOKINASE"/>
    <property type="match status" value="1"/>
</dbReference>
<evidence type="ECO:0000259" key="17">
    <source>
        <dbReference type="Pfam" id="PF13840"/>
    </source>
</evidence>
<evidence type="ECO:0000256" key="12">
    <source>
        <dbReference type="ARBA" id="ARBA00023154"/>
    </source>
</evidence>